<sequence>MLMRIGGYEEETVWTVPSYNWSNDEVILLTRAEKEMAHRLEHAQGPDGMEGDELSGAGAHVGISHPNDINNVDISAPTFAGSLELQDEEMDNEPSAYDHVPSGVEDHAASGQWQHDANLPVTDGFSIHDEDPLEYQEPDMVSFGLTSIAPIHSFQPLDLGIEDDQILEAPDSPLNPNNPLYPSSHSSFPLAQQTPPFSTVGLLQEFLNHRGETTHGYSVNQLGSTISSPRPSNDLEDSSSVTRIPSESSPSRPVFPPDLLSERIFLPPQWPVPIERHRYLASLAFVQRRALVKALAQDCSVDLTELEELNGADLIIDSHTAVKLVTVSEVVPSNLDSLASEIISMGYGFSRIMLVLENYPFSRGFSVRKLEENEWAELDMVTATVISTCSKLRRRIAVGMGLLEGERNEDGNEGLGTVEVEIVLASSPRETARLVRRLGDYVQVWAANEERNSLWGPRLWLEDSPWSDVAIALGRCRGMNVFATLAIFSVESPSTFEAMSQLERLRLYGGLIGGPRMRLFEEYF</sequence>
<dbReference type="STRING" id="933852.A0A0C3B0E6"/>
<feature type="compositionally biased region" description="Polar residues" evidence="1">
    <location>
        <begin position="215"/>
        <end position="231"/>
    </location>
</feature>
<evidence type="ECO:0000256" key="1">
    <source>
        <dbReference type="SAM" id="MobiDB-lite"/>
    </source>
</evidence>
<evidence type="ECO:0000313" key="3">
    <source>
        <dbReference type="Proteomes" id="UP000054097"/>
    </source>
</evidence>
<dbReference type="HOGENOM" id="CLU_519875_0_0_1"/>
<feature type="compositionally biased region" description="Polar residues" evidence="1">
    <location>
        <begin position="238"/>
        <end position="251"/>
    </location>
</feature>
<accession>A0A0C3B0E6</accession>
<dbReference type="Proteomes" id="UP000054097">
    <property type="component" value="Unassembled WGS sequence"/>
</dbReference>
<gene>
    <name evidence="2" type="ORF">M408DRAFT_206067</name>
</gene>
<name>A0A0C3B0E6_SERVB</name>
<dbReference type="OrthoDB" id="2422840at2759"/>
<dbReference type="AlphaFoldDB" id="A0A0C3B0E6"/>
<protein>
    <submittedName>
        <fullName evidence="2">Uncharacterized protein</fullName>
    </submittedName>
</protein>
<proteinExistence type="predicted"/>
<dbReference type="EMBL" id="KN824312">
    <property type="protein sequence ID" value="KIM25679.1"/>
    <property type="molecule type" value="Genomic_DNA"/>
</dbReference>
<feature type="region of interest" description="Disordered" evidence="1">
    <location>
        <begin position="214"/>
        <end position="253"/>
    </location>
</feature>
<keyword evidence="3" id="KW-1185">Reference proteome</keyword>
<evidence type="ECO:0000313" key="2">
    <source>
        <dbReference type="EMBL" id="KIM25679.1"/>
    </source>
</evidence>
<reference evidence="3" key="2">
    <citation type="submission" date="2015-01" db="EMBL/GenBank/DDBJ databases">
        <title>Evolutionary Origins and Diversification of the Mycorrhizal Mutualists.</title>
        <authorList>
            <consortium name="DOE Joint Genome Institute"/>
            <consortium name="Mycorrhizal Genomics Consortium"/>
            <person name="Kohler A."/>
            <person name="Kuo A."/>
            <person name="Nagy L.G."/>
            <person name="Floudas D."/>
            <person name="Copeland A."/>
            <person name="Barry K.W."/>
            <person name="Cichocki N."/>
            <person name="Veneault-Fourrey C."/>
            <person name="LaButti K."/>
            <person name="Lindquist E.A."/>
            <person name="Lipzen A."/>
            <person name="Lundell T."/>
            <person name="Morin E."/>
            <person name="Murat C."/>
            <person name="Riley R."/>
            <person name="Ohm R."/>
            <person name="Sun H."/>
            <person name="Tunlid A."/>
            <person name="Henrissat B."/>
            <person name="Grigoriev I.V."/>
            <person name="Hibbett D.S."/>
            <person name="Martin F."/>
        </authorList>
    </citation>
    <scope>NUCLEOTIDE SEQUENCE [LARGE SCALE GENOMIC DNA]</scope>
    <source>
        <strain evidence="3">MAFF 305830</strain>
    </source>
</reference>
<reference evidence="2 3" key="1">
    <citation type="submission" date="2014-04" db="EMBL/GenBank/DDBJ databases">
        <authorList>
            <consortium name="DOE Joint Genome Institute"/>
            <person name="Kuo A."/>
            <person name="Zuccaro A."/>
            <person name="Kohler A."/>
            <person name="Nagy L.G."/>
            <person name="Floudas D."/>
            <person name="Copeland A."/>
            <person name="Barry K.W."/>
            <person name="Cichocki N."/>
            <person name="Veneault-Fourrey C."/>
            <person name="LaButti K."/>
            <person name="Lindquist E.A."/>
            <person name="Lipzen A."/>
            <person name="Lundell T."/>
            <person name="Morin E."/>
            <person name="Murat C."/>
            <person name="Sun H."/>
            <person name="Tunlid A."/>
            <person name="Henrissat B."/>
            <person name="Grigoriev I.V."/>
            <person name="Hibbett D.S."/>
            <person name="Martin F."/>
            <person name="Nordberg H.P."/>
            <person name="Cantor M.N."/>
            <person name="Hua S.X."/>
        </authorList>
    </citation>
    <scope>NUCLEOTIDE SEQUENCE [LARGE SCALE GENOMIC DNA]</scope>
    <source>
        <strain evidence="2 3">MAFF 305830</strain>
    </source>
</reference>
<organism evidence="2 3">
    <name type="scientific">Serendipita vermifera MAFF 305830</name>
    <dbReference type="NCBI Taxonomy" id="933852"/>
    <lineage>
        <taxon>Eukaryota</taxon>
        <taxon>Fungi</taxon>
        <taxon>Dikarya</taxon>
        <taxon>Basidiomycota</taxon>
        <taxon>Agaricomycotina</taxon>
        <taxon>Agaricomycetes</taxon>
        <taxon>Sebacinales</taxon>
        <taxon>Serendipitaceae</taxon>
        <taxon>Serendipita</taxon>
    </lineage>
</organism>